<dbReference type="GO" id="GO:0032300">
    <property type="term" value="C:mismatch repair complex"/>
    <property type="evidence" value="ECO:0007669"/>
    <property type="project" value="InterPro"/>
</dbReference>
<accession>A0A9Q3CTR7</accession>
<gene>
    <name evidence="4" type="ORF">O181_030861</name>
</gene>
<organism evidence="4 5">
    <name type="scientific">Austropuccinia psidii MF-1</name>
    <dbReference type="NCBI Taxonomy" id="1389203"/>
    <lineage>
        <taxon>Eukaryota</taxon>
        <taxon>Fungi</taxon>
        <taxon>Dikarya</taxon>
        <taxon>Basidiomycota</taxon>
        <taxon>Pucciniomycotina</taxon>
        <taxon>Pucciniomycetes</taxon>
        <taxon>Pucciniales</taxon>
        <taxon>Sphaerophragmiaceae</taxon>
        <taxon>Austropuccinia</taxon>
    </lineage>
</organism>
<dbReference type="GO" id="GO:0016887">
    <property type="term" value="F:ATP hydrolysis activity"/>
    <property type="evidence" value="ECO:0007669"/>
    <property type="project" value="InterPro"/>
</dbReference>
<dbReference type="GO" id="GO:0006298">
    <property type="term" value="P:mismatch repair"/>
    <property type="evidence" value="ECO:0007669"/>
    <property type="project" value="InterPro"/>
</dbReference>
<evidence type="ECO:0000256" key="2">
    <source>
        <dbReference type="SAM" id="MobiDB-lite"/>
    </source>
</evidence>
<keyword evidence="5" id="KW-1185">Reference proteome</keyword>
<protein>
    <recommendedName>
        <fullName evidence="3">MutL C-terminal dimerisation domain-containing protein</fullName>
    </recommendedName>
</protein>
<dbReference type="SUPFAM" id="SSF55874">
    <property type="entry name" value="ATPase domain of HSP90 chaperone/DNA topoisomerase II/histidine kinase"/>
    <property type="match status" value="1"/>
</dbReference>
<dbReference type="InterPro" id="IPR036890">
    <property type="entry name" value="HATPase_C_sf"/>
</dbReference>
<evidence type="ECO:0000259" key="3">
    <source>
        <dbReference type="SMART" id="SM00853"/>
    </source>
</evidence>
<dbReference type="InterPro" id="IPR042120">
    <property type="entry name" value="MutL_C_dimsub"/>
</dbReference>
<dbReference type="InterPro" id="IPR014790">
    <property type="entry name" value="MutL_C"/>
</dbReference>
<dbReference type="SMART" id="SM00853">
    <property type="entry name" value="MutL_C"/>
    <property type="match status" value="1"/>
</dbReference>
<dbReference type="InterPro" id="IPR038973">
    <property type="entry name" value="MutL/Mlh/Pms-like"/>
</dbReference>
<sequence>MNQFNDNDQIKSIQRLDCNSKSLIKSGFYLKSLNEIILDLIKISINLNSNKILISINFNSLTISIEDNGIPLDKNFLKSIGNFNQLIINDLSNSNSNQIKNHSLSNSQIRILDSLSHLSLLDITTRSFNSNLTHQIIYKNGQIIFSGPAKTGLKYNQGNTITVRDLFYNLPVRRIHQTIPNPNKLHHHFKRQWENFIINLKLLAIAHPNINFVLRNLTTHPIHHQIHQTSHQIDCFRITKTGNSIKTFGKVFGSQLVQHSIIINSNLNGFHLYGLFGKNKNSCKSAQLLYFNQSLLSRFSSVYKTLNNLFSKLTPSQNSVSLSNLIQSSSNQINPIAKTSTSLIDRHPIYLFMITLAEPSSTTHGYQFYLDQSQNILSPLLEERLNKVFSKLFSQVFPNLNTQPTITKFSVEKSSLKNSFSVTDPTPDYSGQTKREILLWRGCSESSSQVSLKRPSSSTSLSTYPMSQKRYNGYRVSSGPTRSASSILKPSNRHLDLSTFSNSTPSRPVSPKSPVSPSHEELFTAQPSSSMRPLCPLFNQLASFHKVSKHFTKDCDLSAIRIVHPSPVEPLSKDFNQSKNLELPQWIKESLLDYQNPVFGFKPRDQTLHNAFSNPLSKSYNHNQKANPLDLDFLVKEADNMRCHEEGLASQFEIDLSKLSESKYRLIGQLDRKFLIVKLDPDLIVAFDQHAVHERIRVERYLKEFCQGNFKMKRLDAKFRPQEEPMRKEGVPMIINQIEYDAFCRFQDLFLRWGFVYRFCKPGMNLVNQEEEDELLQIFVIAVPELIWCRIVADGFEMMGKVLRGCLSFFEARTRDGLNQKSSIDEESLQLAQEDWFKSCKDCPTILIDLLNSKACRGSIMFGDKLTATEMKKLLKRLGKTKKPFQCAHDRPTCYPLIKLSLIQPELNSSQEPFQSSASTNEQYHPTPQEDLGQDFLQLEQLSKKIDWKKFLF</sequence>
<evidence type="ECO:0000313" key="5">
    <source>
        <dbReference type="Proteomes" id="UP000765509"/>
    </source>
</evidence>
<dbReference type="GO" id="GO:0005524">
    <property type="term" value="F:ATP binding"/>
    <property type="evidence" value="ECO:0007669"/>
    <property type="project" value="InterPro"/>
</dbReference>
<feature type="region of interest" description="Disordered" evidence="2">
    <location>
        <begin position="911"/>
        <end position="930"/>
    </location>
</feature>
<dbReference type="AlphaFoldDB" id="A0A9Q3CTR7"/>
<dbReference type="GO" id="GO:0140664">
    <property type="term" value="F:ATP-dependent DNA damage sensor activity"/>
    <property type="evidence" value="ECO:0007669"/>
    <property type="project" value="InterPro"/>
</dbReference>
<feature type="region of interest" description="Disordered" evidence="2">
    <location>
        <begin position="495"/>
        <end position="520"/>
    </location>
</feature>
<dbReference type="PANTHER" id="PTHR10073:SF47">
    <property type="entry name" value="DNA MISMATCH REPAIR PROTEIN MLH3"/>
    <property type="match status" value="1"/>
</dbReference>
<reference evidence="4" key="1">
    <citation type="submission" date="2021-03" db="EMBL/GenBank/DDBJ databases">
        <title>Draft genome sequence of rust myrtle Austropuccinia psidii MF-1, a brazilian biotype.</title>
        <authorList>
            <person name="Quecine M.C."/>
            <person name="Pachon D.M.R."/>
            <person name="Bonatelli M.L."/>
            <person name="Correr F.H."/>
            <person name="Franceschini L.M."/>
            <person name="Leite T.F."/>
            <person name="Margarido G.R.A."/>
            <person name="Almeida C.A."/>
            <person name="Ferrarezi J.A."/>
            <person name="Labate C.A."/>
        </authorList>
    </citation>
    <scope>NUCLEOTIDE SEQUENCE</scope>
    <source>
        <strain evidence="4">MF-1</strain>
    </source>
</reference>
<evidence type="ECO:0000313" key="4">
    <source>
        <dbReference type="EMBL" id="MBW0491146.1"/>
    </source>
</evidence>
<dbReference type="OrthoDB" id="429932at2759"/>
<name>A0A9Q3CTR7_9BASI</name>
<feature type="compositionally biased region" description="Polar residues" evidence="2">
    <location>
        <begin position="911"/>
        <end position="926"/>
    </location>
</feature>
<feature type="domain" description="MutL C-terminal dimerisation" evidence="3">
    <location>
        <begin position="666"/>
        <end position="866"/>
    </location>
</feature>
<comment type="similarity">
    <text evidence="1">Belongs to the DNA mismatch repair MutL/HexB family.</text>
</comment>
<evidence type="ECO:0000256" key="1">
    <source>
        <dbReference type="ARBA" id="ARBA00006082"/>
    </source>
</evidence>
<dbReference type="InterPro" id="IPR042121">
    <property type="entry name" value="MutL_C_regsub"/>
</dbReference>
<dbReference type="EMBL" id="AVOT02010933">
    <property type="protein sequence ID" value="MBW0491146.1"/>
    <property type="molecule type" value="Genomic_DNA"/>
</dbReference>
<dbReference type="Gene3D" id="3.30.1540.20">
    <property type="entry name" value="MutL, C-terminal domain, dimerisation subdomain"/>
    <property type="match status" value="2"/>
</dbReference>
<feature type="compositionally biased region" description="Low complexity" evidence="2">
    <location>
        <begin position="505"/>
        <end position="517"/>
    </location>
</feature>
<dbReference type="Gene3D" id="3.30.1370.100">
    <property type="entry name" value="MutL, C-terminal domain, regulatory subdomain"/>
    <property type="match status" value="1"/>
</dbReference>
<dbReference type="SUPFAM" id="SSF118116">
    <property type="entry name" value="DNA mismatch repair protein MutL"/>
    <property type="match status" value="2"/>
</dbReference>
<dbReference type="InterPro" id="IPR037198">
    <property type="entry name" value="MutL_C_sf"/>
</dbReference>
<dbReference type="Gene3D" id="3.30.565.10">
    <property type="entry name" value="Histidine kinase-like ATPase, C-terminal domain"/>
    <property type="match status" value="1"/>
</dbReference>
<dbReference type="Proteomes" id="UP000765509">
    <property type="component" value="Unassembled WGS sequence"/>
</dbReference>
<comment type="caution">
    <text evidence="4">The sequence shown here is derived from an EMBL/GenBank/DDBJ whole genome shotgun (WGS) entry which is preliminary data.</text>
</comment>
<dbReference type="PANTHER" id="PTHR10073">
    <property type="entry name" value="DNA MISMATCH REPAIR PROTEIN MLH, PMS, MUTL"/>
    <property type="match status" value="1"/>
</dbReference>
<proteinExistence type="inferred from homology"/>